<name>A0A9P6L7V5_9AGAM</name>
<evidence type="ECO:0000313" key="1">
    <source>
        <dbReference type="EMBL" id="KAF9786414.1"/>
    </source>
</evidence>
<organism evidence="1 2">
    <name type="scientific">Thelephora terrestris</name>
    <dbReference type="NCBI Taxonomy" id="56493"/>
    <lineage>
        <taxon>Eukaryota</taxon>
        <taxon>Fungi</taxon>
        <taxon>Dikarya</taxon>
        <taxon>Basidiomycota</taxon>
        <taxon>Agaricomycotina</taxon>
        <taxon>Agaricomycetes</taxon>
        <taxon>Thelephorales</taxon>
        <taxon>Thelephoraceae</taxon>
        <taxon>Thelephora</taxon>
    </lineage>
</organism>
<evidence type="ECO:0000313" key="2">
    <source>
        <dbReference type="Proteomes" id="UP000736335"/>
    </source>
</evidence>
<sequence>MQAVTGARSSAQARTISTSAWMTTTVFLMFRLYAQRMTTLYASQNDCVPSDDILHLINLDRSGQILMPRLKLLNWTTGRASLPWLHHLLSPTLSVIHIDFNGGRTTPVNVAVIKALPTTNLKHIALSTLHTNAEVDGAVLDLILNSKPLKSVYIQQEADTGGTSPYDGEVEGERAPIELGNLMSMTVVFKTEPALLSSLFNRTTFPNIREIYVKHSGRTEWSGVDDLFDPMLRSASPGALHTLRYLSQYHGMSITTFRIRTLCRFVALRILRVTSLCTSNQCKFLLSDDDVSTIATAMPDLVELHLGGVPCASEVDVSINGIAVLAANCLKLTELQIHFDTARFIEKALDVSSEPTLPSQLTQSSCKLTQLIVGRISLSNGMNGYWTVATALLQIFPNLGSIKYSQHTFNGDWGEVMRIIKVQRKVTSLMASSATV</sequence>
<reference evidence="1" key="1">
    <citation type="journal article" date="2020" name="Nat. Commun.">
        <title>Large-scale genome sequencing of mycorrhizal fungi provides insights into the early evolution of symbiotic traits.</title>
        <authorList>
            <person name="Miyauchi S."/>
            <person name="Kiss E."/>
            <person name="Kuo A."/>
            <person name="Drula E."/>
            <person name="Kohler A."/>
            <person name="Sanchez-Garcia M."/>
            <person name="Morin E."/>
            <person name="Andreopoulos B."/>
            <person name="Barry K.W."/>
            <person name="Bonito G."/>
            <person name="Buee M."/>
            <person name="Carver A."/>
            <person name="Chen C."/>
            <person name="Cichocki N."/>
            <person name="Clum A."/>
            <person name="Culley D."/>
            <person name="Crous P.W."/>
            <person name="Fauchery L."/>
            <person name="Girlanda M."/>
            <person name="Hayes R.D."/>
            <person name="Keri Z."/>
            <person name="LaButti K."/>
            <person name="Lipzen A."/>
            <person name="Lombard V."/>
            <person name="Magnuson J."/>
            <person name="Maillard F."/>
            <person name="Murat C."/>
            <person name="Nolan M."/>
            <person name="Ohm R.A."/>
            <person name="Pangilinan J."/>
            <person name="Pereira M.F."/>
            <person name="Perotto S."/>
            <person name="Peter M."/>
            <person name="Pfister S."/>
            <person name="Riley R."/>
            <person name="Sitrit Y."/>
            <person name="Stielow J.B."/>
            <person name="Szollosi G."/>
            <person name="Zifcakova L."/>
            <person name="Stursova M."/>
            <person name="Spatafora J.W."/>
            <person name="Tedersoo L."/>
            <person name="Vaario L.M."/>
            <person name="Yamada A."/>
            <person name="Yan M."/>
            <person name="Wang P."/>
            <person name="Xu J."/>
            <person name="Bruns T."/>
            <person name="Baldrian P."/>
            <person name="Vilgalys R."/>
            <person name="Dunand C."/>
            <person name="Henrissat B."/>
            <person name="Grigoriev I.V."/>
            <person name="Hibbett D."/>
            <person name="Nagy L.G."/>
            <person name="Martin F.M."/>
        </authorList>
    </citation>
    <scope>NUCLEOTIDE SEQUENCE</scope>
    <source>
        <strain evidence="1">UH-Tt-Lm1</strain>
    </source>
</reference>
<dbReference type="InterPro" id="IPR032675">
    <property type="entry name" value="LRR_dom_sf"/>
</dbReference>
<evidence type="ECO:0008006" key="3">
    <source>
        <dbReference type="Google" id="ProtNLM"/>
    </source>
</evidence>
<comment type="caution">
    <text evidence="1">The sequence shown here is derived from an EMBL/GenBank/DDBJ whole genome shotgun (WGS) entry which is preliminary data.</text>
</comment>
<dbReference type="Gene3D" id="3.80.10.10">
    <property type="entry name" value="Ribonuclease Inhibitor"/>
    <property type="match status" value="1"/>
</dbReference>
<accession>A0A9P6L7V5</accession>
<protein>
    <recommendedName>
        <fullName evidence="3">F-box domain-containing protein</fullName>
    </recommendedName>
</protein>
<proteinExistence type="predicted"/>
<dbReference type="EMBL" id="WIUZ02000006">
    <property type="protein sequence ID" value="KAF9786414.1"/>
    <property type="molecule type" value="Genomic_DNA"/>
</dbReference>
<dbReference type="Proteomes" id="UP000736335">
    <property type="component" value="Unassembled WGS sequence"/>
</dbReference>
<gene>
    <name evidence="1" type="ORF">BJ322DRAFT_1059470</name>
</gene>
<reference evidence="1" key="2">
    <citation type="submission" date="2020-11" db="EMBL/GenBank/DDBJ databases">
        <authorList>
            <consortium name="DOE Joint Genome Institute"/>
            <person name="Kuo A."/>
            <person name="Miyauchi S."/>
            <person name="Kiss E."/>
            <person name="Drula E."/>
            <person name="Kohler A."/>
            <person name="Sanchez-Garcia M."/>
            <person name="Andreopoulos B."/>
            <person name="Barry K.W."/>
            <person name="Bonito G."/>
            <person name="Buee M."/>
            <person name="Carver A."/>
            <person name="Chen C."/>
            <person name="Cichocki N."/>
            <person name="Clum A."/>
            <person name="Culley D."/>
            <person name="Crous P.W."/>
            <person name="Fauchery L."/>
            <person name="Girlanda M."/>
            <person name="Hayes R."/>
            <person name="Keri Z."/>
            <person name="Labutti K."/>
            <person name="Lipzen A."/>
            <person name="Lombard V."/>
            <person name="Magnuson J."/>
            <person name="Maillard F."/>
            <person name="Morin E."/>
            <person name="Murat C."/>
            <person name="Nolan M."/>
            <person name="Ohm R."/>
            <person name="Pangilinan J."/>
            <person name="Pereira M."/>
            <person name="Perotto S."/>
            <person name="Peter M."/>
            <person name="Riley R."/>
            <person name="Sitrit Y."/>
            <person name="Stielow B."/>
            <person name="Szollosi G."/>
            <person name="Zifcakova L."/>
            <person name="Stursova M."/>
            <person name="Spatafora J.W."/>
            <person name="Tedersoo L."/>
            <person name="Vaario L.-M."/>
            <person name="Yamada A."/>
            <person name="Yan M."/>
            <person name="Wang P."/>
            <person name="Xu J."/>
            <person name="Bruns T."/>
            <person name="Baldrian P."/>
            <person name="Vilgalys R."/>
            <person name="Henrissat B."/>
            <person name="Grigoriev I.V."/>
            <person name="Hibbett D."/>
            <person name="Nagy L.G."/>
            <person name="Martin F.M."/>
        </authorList>
    </citation>
    <scope>NUCLEOTIDE SEQUENCE</scope>
    <source>
        <strain evidence="1">UH-Tt-Lm1</strain>
    </source>
</reference>
<keyword evidence="2" id="KW-1185">Reference proteome</keyword>
<dbReference type="AlphaFoldDB" id="A0A9P6L7V5"/>